<dbReference type="KEGG" id="mnd:KOY48_00475"/>
<gene>
    <name evidence="2" type="ORF">KOY48_00475</name>
</gene>
<accession>A0A8F1MC50</accession>
<name>A0A8F1MC50_9BACT</name>
<evidence type="ECO:0000256" key="1">
    <source>
        <dbReference type="SAM" id="MobiDB-lite"/>
    </source>
</evidence>
<dbReference type="EMBL" id="CP076460">
    <property type="protein sequence ID" value="QWQ32365.1"/>
    <property type="molecule type" value="Genomic_DNA"/>
</dbReference>
<evidence type="ECO:0000313" key="3">
    <source>
        <dbReference type="Proteomes" id="UP000679129"/>
    </source>
</evidence>
<sequence length="69" mass="6911">MPPAMPDFGALPPMPPAPTGVDVNGLPQIAPLGVAPEPVAAPLAPAPAMPTQPAQNADFNPAQFHIPGQ</sequence>
<feature type="region of interest" description="Disordered" evidence="1">
    <location>
        <begin position="1"/>
        <end position="69"/>
    </location>
</feature>
<dbReference type="AlphaFoldDB" id="A0A8F1MC50"/>
<organism evidence="2 3">
    <name type="scientific">Candidatus Minimicrobia naudis</name>
    <dbReference type="NCBI Taxonomy" id="2841263"/>
    <lineage>
        <taxon>Bacteria</taxon>
        <taxon>Candidatus Saccharimonadota</taxon>
        <taxon>Candidatus Saccharimonadota incertae sedis</taxon>
        <taxon>Candidatus Minimicrobia</taxon>
    </lineage>
</organism>
<dbReference type="Proteomes" id="UP000679129">
    <property type="component" value="Chromosome"/>
</dbReference>
<protein>
    <submittedName>
        <fullName evidence="2">Uncharacterized protein</fullName>
    </submittedName>
</protein>
<proteinExistence type="predicted"/>
<feature type="compositionally biased region" description="Low complexity" evidence="1">
    <location>
        <begin position="30"/>
        <end position="43"/>
    </location>
</feature>
<keyword evidence="3" id="KW-1185">Reference proteome</keyword>
<evidence type="ECO:0000313" key="2">
    <source>
        <dbReference type="EMBL" id="QWQ32365.1"/>
    </source>
</evidence>
<reference evidence="2" key="1">
    <citation type="submission" date="2021-06" db="EMBL/GenBank/DDBJ databases">
        <title>An adapted protocol for Saccharibacteria cultivation: two new species join this phylum of Candidate Phyla Radiations.</title>
        <authorList>
            <person name="Ibrahim A."/>
            <person name="Maatouk M."/>
            <person name="Zgheib R."/>
            <person name="Haddad G."/>
            <person name="Bou Khalil J."/>
            <person name="Raoult D."/>
            <person name="Bittar F."/>
        </authorList>
    </citation>
    <scope>NUCLEOTIDE SEQUENCE</scope>
    <source>
        <strain evidence="2">IHU1</strain>
    </source>
</reference>